<dbReference type="EMBL" id="CP002819">
    <property type="protein sequence ID" value="AEG68291.1"/>
    <property type="molecule type" value="Genomic_DNA"/>
</dbReference>
<dbReference type="AlphaFoldDB" id="F6FZK4"/>
<sequence>MNRIVNSGLCRKPVPCGDAVGAIVQRLASRRPPGRMALPYIMWVLPVFCGRPHPSGTKKNLFLFDPRRST</sequence>
<evidence type="ECO:0000313" key="1">
    <source>
        <dbReference type="EMBL" id="AEG68291.1"/>
    </source>
</evidence>
<dbReference type="KEGG" id="rsn:RSPO_c00990"/>
<dbReference type="Proteomes" id="UP000007953">
    <property type="component" value="Chromosome"/>
</dbReference>
<reference evidence="1 2" key="1">
    <citation type="journal article" date="2011" name="J. Bacteriol.">
        <title>Complete genome sequence of the plant pathogen Ralstonia solanacearum strain Po82.</title>
        <authorList>
            <person name="Xu J."/>
            <person name="Zheng H.J."/>
            <person name="Liu L."/>
            <person name="Pan Z.C."/>
            <person name="Prior P."/>
            <person name="Tang B."/>
            <person name="Xu J.S."/>
            <person name="Zhang H."/>
            <person name="Tian Q."/>
            <person name="Zhang L.Q."/>
            <person name="Feng J."/>
        </authorList>
    </citation>
    <scope>NUCLEOTIDE SEQUENCE [LARGE SCALE GENOMIC DNA]</scope>
    <source>
        <strain evidence="1 2">Po82</strain>
    </source>
</reference>
<dbReference type="PATRIC" id="fig|1031711.3.peg.969"/>
<gene>
    <name evidence="1" type="ordered locus">RSPO_c00990</name>
</gene>
<evidence type="ECO:0000313" key="2">
    <source>
        <dbReference type="Proteomes" id="UP000007953"/>
    </source>
</evidence>
<proteinExistence type="predicted"/>
<organism evidence="1 2">
    <name type="scientific">Ralstonia solanacearum (strain Po82)</name>
    <dbReference type="NCBI Taxonomy" id="1031711"/>
    <lineage>
        <taxon>Bacteria</taxon>
        <taxon>Pseudomonadati</taxon>
        <taxon>Pseudomonadota</taxon>
        <taxon>Betaproteobacteria</taxon>
        <taxon>Burkholderiales</taxon>
        <taxon>Burkholderiaceae</taxon>
        <taxon>Ralstonia</taxon>
        <taxon>Ralstonia solanacearum species complex</taxon>
    </lineage>
</organism>
<name>F6FZK4_RALS8</name>
<protein>
    <submittedName>
        <fullName evidence="1">Uncharacterized protein</fullName>
    </submittedName>
</protein>
<dbReference type="HOGENOM" id="CLU_2754992_0_0_4"/>
<accession>F6FZK4</accession>